<feature type="transmembrane region" description="Helical" evidence="7">
    <location>
        <begin position="406"/>
        <end position="424"/>
    </location>
</feature>
<comment type="subcellular location">
    <subcellularLocation>
        <location evidence="1">Cell membrane</location>
        <topology evidence="1">Multi-pass membrane protein</topology>
    </subcellularLocation>
</comment>
<dbReference type="EMBL" id="FQVN01000002">
    <property type="protein sequence ID" value="SHF05105.1"/>
    <property type="molecule type" value="Genomic_DNA"/>
</dbReference>
<feature type="transmembrane region" description="Helical" evidence="7">
    <location>
        <begin position="489"/>
        <end position="514"/>
    </location>
</feature>
<organism evidence="9 10">
    <name type="scientific">Streptoalloteichus hindustanus</name>
    <dbReference type="NCBI Taxonomy" id="2017"/>
    <lineage>
        <taxon>Bacteria</taxon>
        <taxon>Bacillati</taxon>
        <taxon>Actinomycetota</taxon>
        <taxon>Actinomycetes</taxon>
        <taxon>Pseudonocardiales</taxon>
        <taxon>Pseudonocardiaceae</taxon>
        <taxon>Streptoalloteichus</taxon>
    </lineage>
</organism>
<dbReference type="Pfam" id="PF02687">
    <property type="entry name" value="FtsX"/>
    <property type="match status" value="2"/>
</dbReference>
<evidence type="ECO:0000256" key="4">
    <source>
        <dbReference type="ARBA" id="ARBA00022989"/>
    </source>
</evidence>
<keyword evidence="4 7" id="KW-1133">Transmembrane helix</keyword>
<comment type="similarity">
    <text evidence="6">Belongs to the ABC-4 integral membrane protein family.</text>
</comment>
<keyword evidence="10" id="KW-1185">Reference proteome</keyword>
<evidence type="ECO:0000313" key="10">
    <source>
        <dbReference type="Proteomes" id="UP000184501"/>
    </source>
</evidence>
<accession>A0A1M4YH45</accession>
<feature type="transmembrane region" description="Helical" evidence="7">
    <location>
        <begin position="710"/>
        <end position="738"/>
    </location>
</feature>
<evidence type="ECO:0000256" key="2">
    <source>
        <dbReference type="ARBA" id="ARBA00022475"/>
    </source>
</evidence>
<evidence type="ECO:0000256" key="5">
    <source>
        <dbReference type="ARBA" id="ARBA00023136"/>
    </source>
</evidence>
<protein>
    <submittedName>
        <fullName evidence="9">Putative ABC transport system permease protein</fullName>
    </submittedName>
</protein>
<feature type="domain" description="ABC3 transporter permease C-terminal" evidence="8">
    <location>
        <begin position="257"/>
        <end position="376"/>
    </location>
</feature>
<evidence type="ECO:0000256" key="6">
    <source>
        <dbReference type="ARBA" id="ARBA00038076"/>
    </source>
</evidence>
<feature type="transmembrane region" description="Helical" evidence="7">
    <location>
        <begin position="431"/>
        <end position="451"/>
    </location>
</feature>
<dbReference type="PANTHER" id="PTHR30572:SF4">
    <property type="entry name" value="ABC TRANSPORTER PERMEASE YTRF"/>
    <property type="match status" value="1"/>
</dbReference>
<evidence type="ECO:0000256" key="7">
    <source>
        <dbReference type="SAM" id="Phobius"/>
    </source>
</evidence>
<sequence>MNLFTVLRVVLGEVRRRPGRALLPGVALVVGVACLAASLVLSDAMERATSDGRARVPAAVGLVVEDDSRSEETPAPFEALTPKLAAVPGVRQVAPVRQGDVDLLLAADGRAVDDRAVLDVEPAGDDALRRIPIAEGRAPAADGEIAVDRVTAHYRDLRPGSRVAIADTAGRRTEVVVSGVTVRGGVGRAELVGGPDLAARVAPKITTSELGLVLAPGADPAAVRTAVTAVVGKGLRVVPAAEASSNTANHNLGGLLLFSILALATAVFVAAATFRAVYLQRQRQTALMRCLGAERAPLVWANLLEAVLTGVVSGLVGALLGGPAGWLLARVLDATGTSALLGAVELSPSLAPPASTLVLGVGVAAALSVVAAVRPALGASLVPPLVALRTAEEAPPERALTRGRRVLGWISVAISVAFAAGAVASRGSSAAAFAALCSAIAAVAGGFMAFGPVTVPWISRLFGAAVGRLGGTTWRLAALEVRRVPHRAAAVALPLVLASALVSFGLGTMGGFAASEEEDARYPRADVVVQDVGERPLSTEAARAAEQGAGAAATVTLRRTTGTVPTKVRGTPPENTVAAADPAATRDVLTRLGLPRDVVDRFDTGAALTDPSTATRLDLRPGQEFTVEGLPGGPRTVRFAGTYPYTLMRPAVLLADSGLGTPDTVLVAMRPGADQTAYQADVRRALAGQPTVLVETRADRIARSAQRFDVLATLFAVLLGLSVAVAVTGIGTALAISVQERRKELALRRALGVHRFGMRHGLVAEAVILALVGLVGGGALGAAYSWLLLYSSGLGATPTTPLWTLGVGAAAVVLLAALSAFGPARTAGRIAPAAGLASG</sequence>
<feature type="transmembrane region" description="Helical" evidence="7">
    <location>
        <begin position="299"/>
        <end position="320"/>
    </location>
</feature>
<reference evidence="9 10" key="1">
    <citation type="submission" date="2016-11" db="EMBL/GenBank/DDBJ databases">
        <authorList>
            <person name="Jaros S."/>
            <person name="Januszkiewicz K."/>
            <person name="Wedrychowicz H."/>
        </authorList>
    </citation>
    <scope>NUCLEOTIDE SEQUENCE [LARGE SCALE GENOMIC DNA]</scope>
    <source>
        <strain evidence="9 10">DSM 44523</strain>
    </source>
</reference>
<name>A0A1M4YH45_STRHI</name>
<evidence type="ECO:0000256" key="1">
    <source>
        <dbReference type="ARBA" id="ARBA00004651"/>
    </source>
</evidence>
<evidence type="ECO:0000259" key="8">
    <source>
        <dbReference type="Pfam" id="PF02687"/>
    </source>
</evidence>
<dbReference type="AlphaFoldDB" id="A0A1M4YH45"/>
<proteinExistence type="inferred from homology"/>
<feature type="transmembrane region" description="Helical" evidence="7">
    <location>
        <begin position="356"/>
        <end position="377"/>
    </location>
</feature>
<dbReference type="Proteomes" id="UP000184501">
    <property type="component" value="Unassembled WGS sequence"/>
</dbReference>
<dbReference type="PANTHER" id="PTHR30572">
    <property type="entry name" value="MEMBRANE COMPONENT OF TRANSPORTER-RELATED"/>
    <property type="match status" value="1"/>
</dbReference>
<feature type="transmembrane region" description="Helical" evidence="7">
    <location>
        <begin position="762"/>
        <end position="789"/>
    </location>
</feature>
<dbReference type="GO" id="GO:0005886">
    <property type="term" value="C:plasma membrane"/>
    <property type="evidence" value="ECO:0007669"/>
    <property type="project" value="UniProtKB-SubCell"/>
</dbReference>
<feature type="domain" description="ABC3 transporter permease C-terminal" evidence="8">
    <location>
        <begin position="717"/>
        <end position="831"/>
    </location>
</feature>
<keyword evidence="5 7" id="KW-0472">Membrane</keyword>
<dbReference type="GO" id="GO:0022857">
    <property type="term" value="F:transmembrane transporter activity"/>
    <property type="evidence" value="ECO:0007669"/>
    <property type="project" value="TreeGrafter"/>
</dbReference>
<keyword evidence="3 7" id="KW-0812">Transmembrane</keyword>
<dbReference type="InterPro" id="IPR050250">
    <property type="entry name" value="Macrolide_Exporter_MacB"/>
</dbReference>
<keyword evidence="2" id="KW-1003">Cell membrane</keyword>
<feature type="transmembrane region" description="Helical" evidence="7">
    <location>
        <begin position="21"/>
        <end position="41"/>
    </location>
</feature>
<dbReference type="RefSeq" id="WP_234995587.1">
    <property type="nucleotide sequence ID" value="NZ_FQVN01000002.1"/>
</dbReference>
<feature type="transmembrane region" description="Helical" evidence="7">
    <location>
        <begin position="255"/>
        <end position="278"/>
    </location>
</feature>
<feature type="transmembrane region" description="Helical" evidence="7">
    <location>
        <begin position="801"/>
        <end position="821"/>
    </location>
</feature>
<dbReference type="InterPro" id="IPR003838">
    <property type="entry name" value="ABC3_permease_C"/>
</dbReference>
<dbReference type="STRING" id="2017.SAMN05444320_102358"/>
<gene>
    <name evidence="9" type="ORF">SAMN05444320_102358</name>
</gene>
<evidence type="ECO:0000256" key="3">
    <source>
        <dbReference type="ARBA" id="ARBA00022692"/>
    </source>
</evidence>
<evidence type="ECO:0000313" key="9">
    <source>
        <dbReference type="EMBL" id="SHF05105.1"/>
    </source>
</evidence>